<reference evidence="1 2" key="1">
    <citation type="submission" date="2017-05" db="EMBL/GenBank/DDBJ databases">
        <authorList>
            <person name="Song R."/>
            <person name="Chenine A.L."/>
            <person name="Ruprecht R.M."/>
        </authorList>
    </citation>
    <scope>NUCLEOTIDE SEQUENCE [LARGE SCALE GENOMIC DNA]</scope>
</reference>
<proteinExistence type="predicted"/>
<name>A0A1Y0SVA0_9CAUD</name>
<accession>A0A1Y0SVA0</accession>
<dbReference type="EMBL" id="MF063068">
    <property type="protein sequence ID" value="ARV77451.1"/>
    <property type="molecule type" value="Genomic_DNA"/>
</dbReference>
<evidence type="ECO:0000313" key="1">
    <source>
        <dbReference type="EMBL" id="ARV77451.1"/>
    </source>
</evidence>
<dbReference type="Proteomes" id="UP000224829">
    <property type="component" value="Segment"/>
</dbReference>
<organism evidence="1 2">
    <name type="scientific">Pseudomonas phage Noxifer</name>
    <dbReference type="NCBI Taxonomy" id="2006684"/>
    <lineage>
        <taxon>Viruses</taxon>
        <taxon>Duplodnaviria</taxon>
        <taxon>Heunggongvirae</taxon>
        <taxon>Uroviricota</taxon>
        <taxon>Caudoviricetes</taxon>
        <taxon>Chimalliviridae</taxon>
        <taxon>Noxifervirus</taxon>
        <taxon>Noxifervirus noxifer</taxon>
    </lineage>
</organism>
<evidence type="ECO:0000313" key="2">
    <source>
        <dbReference type="Proteomes" id="UP000224829"/>
    </source>
</evidence>
<sequence length="87" mass="9853">MLSSLVLLLSLSVQHQCSPPPCYDQPRLQTESHRWAIAPRGITTPPRRYNPFSKRVRIWPRCSVIARTGPGVPRLLGRQPALKVRVS</sequence>
<keyword evidence="2" id="KW-1185">Reference proteome</keyword>
<gene>
    <name evidence="1" type="ORF">NOXIFER_286</name>
</gene>
<protein>
    <submittedName>
        <fullName evidence="1">Uncharacterized protein</fullName>
    </submittedName>
</protein>